<keyword evidence="2" id="KW-1185">Reference proteome</keyword>
<dbReference type="Proteomes" id="UP000266861">
    <property type="component" value="Unassembled WGS sequence"/>
</dbReference>
<evidence type="ECO:0000313" key="1">
    <source>
        <dbReference type="EMBL" id="RHZ73264.1"/>
    </source>
</evidence>
<gene>
    <name evidence="1" type="ORF">Glove_232g176</name>
</gene>
<name>A0A397IJ56_9GLOM</name>
<comment type="caution">
    <text evidence="1">The sequence shown here is derived from an EMBL/GenBank/DDBJ whole genome shotgun (WGS) entry which is preliminary data.</text>
</comment>
<organism evidence="1 2">
    <name type="scientific">Diversispora epigaea</name>
    <dbReference type="NCBI Taxonomy" id="1348612"/>
    <lineage>
        <taxon>Eukaryota</taxon>
        <taxon>Fungi</taxon>
        <taxon>Fungi incertae sedis</taxon>
        <taxon>Mucoromycota</taxon>
        <taxon>Glomeromycotina</taxon>
        <taxon>Glomeromycetes</taxon>
        <taxon>Diversisporales</taxon>
        <taxon>Diversisporaceae</taxon>
        <taxon>Diversispora</taxon>
    </lineage>
</organism>
<sequence length="1066" mass="123638">MIKSRKKSISLISPGVLVEKLHYGPYSQYWWLPLPNSSKEITTYFPIRVQQKIRAILNDCEFTVTIVVGNKENDNSLPGYVCQCENIVETANDPTNAISIVYSKIFRSKTCYSGPLIMGWTDENIINKLNEDIPFVPRSFLPEKIKIFVYGVGYSTYIDWFNAGLGYKSSILHKFDENKQALFVSKIEETSCILEIYQDQILKTIIESKNPIDVWKNSTITINHQKIPTCLPQKWKNNFIMKSLFDFHLKRRTIANINWYQLFVKWDKQESPIIELHDELNKIYSEDYQFSIREMCAWQTFLHAAGANNVTPWSHEEQHQFWSKSNHPKQDHALLTQLYQMGFLVKNISTSDKNSTSTFWQCFNYALADNKKNHDGKRRILSIIADNFTYKKLQENLGVGQHTISESRKHKRICGYGVPPLNKPIFHRTKFTSEQLQQFELFFSTKEHVNMSSYKTDNTSGLLNQFHEQYPNGIQKTSFMTKLDGKRFVYKEDLGGLCSECNECGYQVFANIEELIKINITDLNKLITTAQNLRRYLKKDYSKKLNVTQGGIAIHNSCVSHCLPHAFGNCQEIHFNTCNKLITTAQNLRRYLKKDYSKKLNVTQGGIAIHNSCVSHCLPHAFGNCQEIHFNTCVDCENLFIFFKNLKDYLPLNQHENLDEYQKKLIAFMSHHARKIYLNAQLPAILSQLNSDDALIIVDYKMRINPKKARETKDEWFGKRGWTLHSVLLYTKEQNTNNLNITAFDHWSGDTKQDAWFTASSLHGVIETLERKPKSVTIISDNGGHYHNTELMIILSYWKEWYNVCVNKWIFLEAGEAKTAIDSHHAQITHAIKRYVKLGYEIASGKDIEMTIKDLSGTHVANLQPNREQENNKTKQKIGTIAGIRNWNEFTWIYDGEEAGYIYARPLPKFGELNKFSPSKIQKIIKNRTIIQPNPIVSTHSNPPKLLTIPRDHMVVDITNEIEINLERESWKVFISGWALQQHQKIREPVKRIPIHVKYLLETMFHAGTADPRKKMTAAEMRKREIEEEDVPKESTISNWITSFSRGWKHAMALQAIETAEYALKT</sequence>
<dbReference type="AlphaFoldDB" id="A0A397IJ56"/>
<evidence type="ECO:0000313" key="2">
    <source>
        <dbReference type="Proteomes" id="UP000266861"/>
    </source>
</evidence>
<reference evidence="1 2" key="1">
    <citation type="submission" date="2018-08" db="EMBL/GenBank/DDBJ databases">
        <title>Genome and evolution of the arbuscular mycorrhizal fungus Diversispora epigaea (formerly Glomus versiforme) and its bacterial endosymbionts.</title>
        <authorList>
            <person name="Sun X."/>
            <person name="Fei Z."/>
            <person name="Harrison M."/>
        </authorList>
    </citation>
    <scope>NUCLEOTIDE SEQUENCE [LARGE SCALE GENOMIC DNA]</scope>
    <source>
        <strain evidence="1 2">IT104</strain>
    </source>
</reference>
<dbReference type="EMBL" id="PQFF01000215">
    <property type="protein sequence ID" value="RHZ73264.1"/>
    <property type="molecule type" value="Genomic_DNA"/>
</dbReference>
<protein>
    <submittedName>
        <fullName evidence="1">Uncharacterized protein</fullName>
    </submittedName>
</protein>
<proteinExistence type="predicted"/>
<dbReference type="OrthoDB" id="2376050at2759"/>
<accession>A0A397IJ56</accession>